<reference evidence="2" key="1">
    <citation type="journal article" date="2023" name="Front. Plant Sci.">
        <title>Chromosomal-level genome assembly of Melastoma candidum provides insights into trichome evolution.</title>
        <authorList>
            <person name="Zhong Y."/>
            <person name="Wu W."/>
            <person name="Sun C."/>
            <person name="Zou P."/>
            <person name="Liu Y."/>
            <person name="Dai S."/>
            <person name="Zhou R."/>
        </authorList>
    </citation>
    <scope>NUCLEOTIDE SEQUENCE [LARGE SCALE GENOMIC DNA]</scope>
</reference>
<comment type="caution">
    <text evidence="1">The sequence shown here is derived from an EMBL/GenBank/DDBJ whole genome shotgun (WGS) entry which is preliminary data.</text>
</comment>
<organism evidence="1 2">
    <name type="scientific">Melastoma candidum</name>
    <dbReference type="NCBI Taxonomy" id="119954"/>
    <lineage>
        <taxon>Eukaryota</taxon>
        <taxon>Viridiplantae</taxon>
        <taxon>Streptophyta</taxon>
        <taxon>Embryophyta</taxon>
        <taxon>Tracheophyta</taxon>
        <taxon>Spermatophyta</taxon>
        <taxon>Magnoliopsida</taxon>
        <taxon>eudicotyledons</taxon>
        <taxon>Gunneridae</taxon>
        <taxon>Pentapetalae</taxon>
        <taxon>rosids</taxon>
        <taxon>malvids</taxon>
        <taxon>Myrtales</taxon>
        <taxon>Melastomataceae</taxon>
        <taxon>Melastomatoideae</taxon>
        <taxon>Melastomateae</taxon>
        <taxon>Melastoma</taxon>
    </lineage>
</organism>
<dbReference type="EMBL" id="CM042891">
    <property type="protein sequence ID" value="KAI4303948.1"/>
    <property type="molecule type" value="Genomic_DNA"/>
</dbReference>
<sequence length="125" mass="14380">MDPSAAGEQRLLQLNEMEEFRKDAYKNARICKEKTKIWHDRHLKDRKFSPGQFVLLFNSRLRLFPGKLKSRWSGPFQITQVLPFGVLELVGTDDSNRFKVNASRVKAYMGGVVHRDPGTLAMEDA</sequence>
<evidence type="ECO:0000313" key="1">
    <source>
        <dbReference type="EMBL" id="KAI4303948.1"/>
    </source>
</evidence>
<evidence type="ECO:0000313" key="2">
    <source>
        <dbReference type="Proteomes" id="UP001057402"/>
    </source>
</evidence>
<proteinExistence type="predicted"/>
<accession>A0ACB9L332</accession>
<gene>
    <name evidence="1" type="ORF">MLD38_039525</name>
</gene>
<dbReference type="Proteomes" id="UP001057402">
    <property type="component" value="Chromosome 12"/>
</dbReference>
<keyword evidence="2" id="KW-1185">Reference proteome</keyword>
<name>A0ACB9L332_9MYRT</name>
<protein>
    <submittedName>
        <fullName evidence="1">Uncharacterized protein</fullName>
    </submittedName>
</protein>